<dbReference type="InterPro" id="IPR036388">
    <property type="entry name" value="WH-like_DNA-bd_sf"/>
</dbReference>
<dbReference type="PANTHER" id="PTHR34580">
    <property type="match status" value="1"/>
</dbReference>
<dbReference type="InterPro" id="IPR051534">
    <property type="entry name" value="CBASS_pafABC_assoc_protein"/>
</dbReference>
<evidence type="ECO:0000313" key="5">
    <source>
        <dbReference type="Proteomes" id="UP000288669"/>
    </source>
</evidence>
<dbReference type="InterPro" id="IPR013196">
    <property type="entry name" value="HTH_11"/>
</dbReference>
<organism evidence="4 5">
    <name type="scientific">Vagococcus entomophilus</name>
    <dbReference type="NCBI Taxonomy" id="1160095"/>
    <lineage>
        <taxon>Bacteria</taxon>
        <taxon>Bacillati</taxon>
        <taxon>Bacillota</taxon>
        <taxon>Bacilli</taxon>
        <taxon>Lactobacillales</taxon>
        <taxon>Enterococcaceae</taxon>
        <taxon>Vagococcus</taxon>
    </lineage>
</organism>
<dbReference type="Gene3D" id="1.10.10.10">
    <property type="entry name" value="Winged helix-like DNA-binding domain superfamily/Winged helix DNA-binding domain"/>
    <property type="match status" value="1"/>
</dbReference>
<dbReference type="Proteomes" id="UP000288669">
    <property type="component" value="Unassembled WGS sequence"/>
</dbReference>
<dbReference type="PANTHER" id="PTHR34580:SF1">
    <property type="entry name" value="PROTEIN PAFC"/>
    <property type="match status" value="1"/>
</dbReference>
<accession>A0A430AL22</accession>
<dbReference type="Pfam" id="PF08279">
    <property type="entry name" value="HTH_11"/>
    <property type="match status" value="1"/>
</dbReference>
<dbReference type="SUPFAM" id="SSF46785">
    <property type="entry name" value="Winged helix' DNA-binding domain"/>
    <property type="match status" value="1"/>
</dbReference>
<dbReference type="SMART" id="SM00420">
    <property type="entry name" value="HTH_DEOR"/>
    <property type="match status" value="1"/>
</dbReference>
<evidence type="ECO:0000256" key="2">
    <source>
        <dbReference type="ARBA" id="ARBA00023163"/>
    </source>
</evidence>
<reference evidence="4 5" key="1">
    <citation type="submission" date="2017-05" db="EMBL/GenBank/DDBJ databases">
        <title>Vagococcus spp. assemblies.</title>
        <authorList>
            <person name="Gulvik C.A."/>
        </authorList>
    </citation>
    <scope>NUCLEOTIDE SEQUENCE [LARGE SCALE GENOMIC DNA]</scope>
    <source>
        <strain evidence="4 5">DSM 24756</strain>
    </source>
</reference>
<comment type="caution">
    <text evidence="4">The sequence shown here is derived from an EMBL/GenBank/DDBJ whole genome shotgun (WGS) entry which is preliminary data.</text>
</comment>
<evidence type="ECO:0000256" key="1">
    <source>
        <dbReference type="ARBA" id="ARBA00023015"/>
    </source>
</evidence>
<name>A0A430AL22_9ENTE</name>
<dbReference type="InterPro" id="IPR028349">
    <property type="entry name" value="PafC-like"/>
</dbReference>
<gene>
    <name evidence="4" type="ORF">CBF30_05405</name>
</gene>
<dbReference type="PROSITE" id="PS52050">
    <property type="entry name" value="WYL"/>
    <property type="match status" value="1"/>
</dbReference>
<dbReference type="RefSeq" id="WP_126823480.1">
    <property type="nucleotide sequence ID" value="NZ_JBHLWU010000001.1"/>
</dbReference>
<dbReference type="InterPro" id="IPR026881">
    <property type="entry name" value="WYL_dom"/>
</dbReference>
<dbReference type="InterPro" id="IPR057727">
    <property type="entry name" value="WCX_dom"/>
</dbReference>
<dbReference type="Pfam" id="PF25583">
    <property type="entry name" value="WCX"/>
    <property type="match status" value="1"/>
</dbReference>
<dbReference type="InterPro" id="IPR001034">
    <property type="entry name" value="DeoR_HTH"/>
</dbReference>
<dbReference type="InterPro" id="IPR036390">
    <property type="entry name" value="WH_DNA-bd_sf"/>
</dbReference>
<dbReference type="AlphaFoldDB" id="A0A430AL22"/>
<keyword evidence="5" id="KW-1185">Reference proteome</keyword>
<dbReference type="GO" id="GO:0003700">
    <property type="term" value="F:DNA-binding transcription factor activity"/>
    <property type="evidence" value="ECO:0007669"/>
    <property type="project" value="InterPro"/>
</dbReference>
<dbReference type="EMBL" id="NGJZ01000001">
    <property type="protein sequence ID" value="RSU08664.1"/>
    <property type="molecule type" value="Genomic_DNA"/>
</dbReference>
<dbReference type="OrthoDB" id="9815009at2"/>
<evidence type="ECO:0000313" key="4">
    <source>
        <dbReference type="EMBL" id="RSU08664.1"/>
    </source>
</evidence>
<protein>
    <recommendedName>
        <fullName evidence="3">HTH deoR-type domain-containing protein</fullName>
    </recommendedName>
</protein>
<keyword evidence="1" id="KW-0805">Transcription regulation</keyword>
<evidence type="ECO:0000259" key="3">
    <source>
        <dbReference type="PROSITE" id="PS51000"/>
    </source>
</evidence>
<feature type="domain" description="HTH deoR-type" evidence="3">
    <location>
        <begin position="2"/>
        <end position="61"/>
    </location>
</feature>
<dbReference type="PIRSF" id="PIRSF016838">
    <property type="entry name" value="PafC"/>
    <property type="match status" value="1"/>
</dbReference>
<proteinExistence type="predicted"/>
<keyword evidence="2" id="KW-0804">Transcription</keyword>
<dbReference type="PROSITE" id="PS51000">
    <property type="entry name" value="HTH_DEOR_2"/>
    <property type="match status" value="1"/>
</dbReference>
<dbReference type="Pfam" id="PF13280">
    <property type="entry name" value="WYL"/>
    <property type="match status" value="1"/>
</dbReference>
<sequence>MKINRMFEIVYLLLKKQKMTTTELAQHFEVSKRTILRDIEALMIAGIPLYTTRGRYGGVSILENYTLDKTILSEVEQQQLVLALQTLSTLEPENTQHALAKLRTFFGQSDSHWFEVDFSQWGSSSHQTQKFEVIKTAILANKSILFTYFNSNGKTSPTKVYPIKLIFKSRVWYLQAYHPDKHAYRTYKVNRMSQMKLGTSFESTIQLETPPIDAPYSATTKLVSLHLHFKKNVSFRVWDEFDPHSITKNHDGSLTVRTQLVEDGWLDAFLLSFGSNLKILAPESVRNRLLTTIDCMKKQYR</sequence>